<reference evidence="1" key="1">
    <citation type="submission" date="2021-02" db="EMBL/GenBank/DDBJ databases">
        <authorList>
            <person name="Nowell W R."/>
        </authorList>
    </citation>
    <scope>NUCLEOTIDE SEQUENCE</scope>
</reference>
<gene>
    <name evidence="1" type="ORF">OVN521_LOCUS48115</name>
</gene>
<dbReference type="Pfam" id="PF13374">
    <property type="entry name" value="TPR_10"/>
    <property type="match status" value="1"/>
</dbReference>
<name>A0A821HYD4_9BILA</name>
<dbReference type="EMBL" id="CAJOBG010098354">
    <property type="protein sequence ID" value="CAF4692618.1"/>
    <property type="molecule type" value="Genomic_DNA"/>
</dbReference>
<proteinExistence type="predicted"/>
<organism evidence="1 2">
    <name type="scientific">Rotaria magnacalcarata</name>
    <dbReference type="NCBI Taxonomy" id="392030"/>
    <lineage>
        <taxon>Eukaryota</taxon>
        <taxon>Metazoa</taxon>
        <taxon>Spiralia</taxon>
        <taxon>Gnathifera</taxon>
        <taxon>Rotifera</taxon>
        <taxon>Eurotatoria</taxon>
        <taxon>Bdelloidea</taxon>
        <taxon>Philodinida</taxon>
        <taxon>Philodinidae</taxon>
        <taxon>Rotaria</taxon>
    </lineage>
</organism>
<accession>A0A821HYD4</accession>
<evidence type="ECO:0008006" key="3">
    <source>
        <dbReference type="Google" id="ProtNLM"/>
    </source>
</evidence>
<keyword evidence="2" id="KW-1185">Reference proteome</keyword>
<feature type="non-terminal residue" evidence="1">
    <location>
        <position position="79"/>
    </location>
</feature>
<comment type="caution">
    <text evidence="1">The sequence shown here is derived from an EMBL/GenBank/DDBJ whole genome shotgun (WGS) entry which is preliminary data.</text>
</comment>
<dbReference type="InterPro" id="IPR011990">
    <property type="entry name" value="TPR-like_helical_dom_sf"/>
</dbReference>
<protein>
    <recommendedName>
        <fullName evidence="3">Tetratricopeptide repeat protein</fullName>
    </recommendedName>
</protein>
<dbReference type="AlphaFoldDB" id="A0A821HYD4"/>
<dbReference type="Gene3D" id="1.25.40.10">
    <property type="entry name" value="Tetratricopeptide repeat domain"/>
    <property type="match status" value="1"/>
</dbReference>
<dbReference type="Proteomes" id="UP000663866">
    <property type="component" value="Unassembled WGS sequence"/>
</dbReference>
<evidence type="ECO:0000313" key="2">
    <source>
        <dbReference type="Proteomes" id="UP000663866"/>
    </source>
</evidence>
<sequence length="79" mass="9243">MKLLDLQRSKSTSNNQDIDYWLRDLARFYRAMNKSNEALEYFDQSLSILKTKYGSEHGDVKNIQKEILDLKEILTSLSA</sequence>
<evidence type="ECO:0000313" key="1">
    <source>
        <dbReference type="EMBL" id="CAF4692618.1"/>
    </source>
</evidence>